<gene>
    <name evidence="8" type="ORF">Cob_v008199</name>
</gene>
<dbReference type="GO" id="GO:0016020">
    <property type="term" value="C:membrane"/>
    <property type="evidence" value="ECO:0007669"/>
    <property type="project" value="UniProtKB-SubCell"/>
</dbReference>
<evidence type="ECO:0008006" key="10">
    <source>
        <dbReference type="Google" id="ProtNLM"/>
    </source>
</evidence>
<sequence length="444" mass="48428">MLSAQGSASAPTPSVTDGGEPSKDDLTFARRGETIDETTAAGDVSGFDAERMRARSLLTADEEKKLMRRVDFRIMTICSLLFLMKNIDSDNISNARIMNKGTLRNIMAQLGMSSDEYSSLNILYYFPTRVASTRPDFCSAPPDEMSIRLLYFDILGNLSGIFSGILAFAFDTVSGHSGLSGWQWRKPSSKPASPRTRRGPRRRTSTGAKSPTPSGDKRLWLFTLIRATFTVGTSGVRFCQPTVVFNLGFTTIARARAQLLNLPISLLAISVIGVTGFSADKGTVPRPLYPLGVFAVVLACYGVLVAYPSHGAVYAATLVGNAFTAAFFPLMWPWRVQTTSRATGSAFSIGFVNSYGQVGGAIGPQIFRSKSAPRYRTSFAAAMALVGCCAVITCVVWWVTRQTEADTRRLKRARVQAERDGLAVLDDVVDRDLSRRKKHDEEST</sequence>
<comment type="subcellular location">
    <subcellularLocation>
        <location evidence="1">Membrane</location>
        <topology evidence="1">Multi-pass membrane protein</topology>
    </subcellularLocation>
</comment>
<evidence type="ECO:0000256" key="4">
    <source>
        <dbReference type="ARBA" id="ARBA00022989"/>
    </source>
</evidence>
<feature type="region of interest" description="Disordered" evidence="6">
    <location>
        <begin position="178"/>
        <end position="214"/>
    </location>
</feature>
<dbReference type="Gene3D" id="1.20.1250.20">
    <property type="entry name" value="MFS general substrate transporter like domains"/>
    <property type="match status" value="1"/>
</dbReference>
<protein>
    <recommendedName>
        <fullName evidence="10">Transporter</fullName>
    </recommendedName>
</protein>
<feature type="compositionally biased region" description="Polar residues" evidence="6">
    <location>
        <begin position="1"/>
        <end position="15"/>
    </location>
</feature>
<dbReference type="GO" id="GO:0022857">
    <property type="term" value="F:transmembrane transporter activity"/>
    <property type="evidence" value="ECO:0007669"/>
    <property type="project" value="TreeGrafter"/>
</dbReference>
<dbReference type="EMBL" id="AMCV02000022">
    <property type="protein sequence ID" value="TDZ18913.1"/>
    <property type="molecule type" value="Genomic_DNA"/>
</dbReference>
<name>A0A484FLS3_COLOR</name>
<reference evidence="9" key="1">
    <citation type="journal article" date="2013" name="New Phytol.">
        <title>Comparative genomic and transcriptomic analyses reveal the hemibiotrophic stage shift of Colletotrichum fungi.</title>
        <authorList>
            <person name="Gan P."/>
            <person name="Ikeda K."/>
            <person name="Irieda H."/>
            <person name="Narusaka M."/>
            <person name="O'Connell R.J."/>
            <person name="Narusaka Y."/>
            <person name="Takano Y."/>
            <person name="Kubo Y."/>
            <person name="Shirasu K."/>
        </authorList>
    </citation>
    <scope>NUCLEOTIDE SEQUENCE [LARGE SCALE GENOMIC DNA]</scope>
    <source>
        <strain evidence="9">104-T / ATCC 96160 / CBS 514.97 / LARS 414 / MAFF 240422</strain>
    </source>
</reference>
<organism evidence="8 9">
    <name type="scientific">Colletotrichum orbiculare (strain 104-T / ATCC 96160 / CBS 514.97 / LARS 414 / MAFF 240422)</name>
    <name type="common">Cucumber anthracnose fungus</name>
    <name type="synonym">Colletotrichum lagenarium</name>
    <dbReference type="NCBI Taxonomy" id="1213857"/>
    <lineage>
        <taxon>Eukaryota</taxon>
        <taxon>Fungi</taxon>
        <taxon>Dikarya</taxon>
        <taxon>Ascomycota</taxon>
        <taxon>Pezizomycotina</taxon>
        <taxon>Sordariomycetes</taxon>
        <taxon>Hypocreomycetidae</taxon>
        <taxon>Glomerellales</taxon>
        <taxon>Glomerellaceae</taxon>
        <taxon>Colletotrichum</taxon>
        <taxon>Colletotrichum orbiculare species complex</taxon>
    </lineage>
</organism>
<feature type="region of interest" description="Disordered" evidence="6">
    <location>
        <begin position="1"/>
        <end position="26"/>
    </location>
</feature>
<evidence type="ECO:0000256" key="6">
    <source>
        <dbReference type="SAM" id="MobiDB-lite"/>
    </source>
</evidence>
<dbReference type="OrthoDB" id="2985014at2759"/>
<feature type="transmembrane region" description="Helical" evidence="7">
    <location>
        <begin position="259"/>
        <end position="277"/>
    </location>
</feature>
<keyword evidence="9" id="KW-1185">Reference proteome</keyword>
<comment type="caution">
    <text evidence="8">The sequence shown here is derived from an EMBL/GenBank/DDBJ whole genome shotgun (WGS) entry which is preliminary data.</text>
</comment>
<evidence type="ECO:0000256" key="5">
    <source>
        <dbReference type="ARBA" id="ARBA00023136"/>
    </source>
</evidence>
<evidence type="ECO:0000256" key="2">
    <source>
        <dbReference type="ARBA" id="ARBA00022448"/>
    </source>
</evidence>
<evidence type="ECO:0000256" key="3">
    <source>
        <dbReference type="ARBA" id="ARBA00022692"/>
    </source>
</evidence>
<keyword evidence="2" id="KW-0813">Transport</keyword>
<evidence type="ECO:0000256" key="7">
    <source>
        <dbReference type="SAM" id="Phobius"/>
    </source>
</evidence>
<feature type="transmembrane region" description="Helical" evidence="7">
    <location>
        <begin position="289"/>
        <end position="307"/>
    </location>
</feature>
<feature type="transmembrane region" description="Helical" evidence="7">
    <location>
        <begin position="379"/>
        <end position="399"/>
    </location>
</feature>
<keyword evidence="4 7" id="KW-1133">Transmembrane helix</keyword>
<evidence type="ECO:0000256" key="1">
    <source>
        <dbReference type="ARBA" id="ARBA00004141"/>
    </source>
</evidence>
<feature type="transmembrane region" description="Helical" evidence="7">
    <location>
        <begin position="149"/>
        <end position="170"/>
    </location>
</feature>
<dbReference type="Proteomes" id="UP000014480">
    <property type="component" value="Unassembled WGS sequence"/>
</dbReference>
<feature type="transmembrane region" description="Helical" evidence="7">
    <location>
        <begin position="219"/>
        <end position="239"/>
    </location>
</feature>
<dbReference type="SUPFAM" id="SSF103473">
    <property type="entry name" value="MFS general substrate transporter"/>
    <property type="match status" value="1"/>
</dbReference>
<evidence type="ECO:0000313" key="8">
    <source>
        <dbReference type="EMBL" id="TDZ18913.1"/>
    </source>
</evidence>
<dbReference type="AlphaFoldDB" id="A0A484FLS3"/>
<dbReference type="PANTHER" id="PTHR43791">
    <property type="entry name" value="PERMEASE-RELATED"/>
    <property type="match status" value="1"/>
</dbReference>
<proteinExistence type="predicted"/>
<feature type="transmembrane region" description="Helical" evidence="7">
    <location>
        <begin position="314"/>
        <end position="334"/>
    </location>
</feature>
<dbReference type="InterPro" id="IPR036259">
    <property type="entry name" value="MFS_trans_sf"/>
</dbReference>
<accession>A0A484FLS3</accession>
<evidence type="ECO:0000313" key="9">
    <source>
        <dbReference type="Proteomes" id="UP000014480"/>
    </source>
</evidence>
<feature type="compositionally biased region" description="Basic residues" evidence="6">
    <location>
        <begin position="195"/>
        <end position="204"/>
    </location>
</feature>
<reference evidence="9" key="2">
    <citation type="journal article" date="2019" name="Mol. Plant Microbe Interact.">
        <title>Genome sequence resources for four phytopathogenic fungi from the Colletotrichum orbiculare species complex.</title>
        <authorList>
            <person name="Gan P."/>
            <person name="Tsushima A."/>
            <person name="Narusaka M."/>
            <person name="Narusaka Y."/>
            <person name="Takano Y."/>
            <person name="Kubo Y."/>
            <person name="Shirasu K."/>
        </authorList>
    </citation>
    <scope>GENOME REANNOTATION</scope>
    <source>
        <strain evidence="9">104-T / ATCC 96160 / CBS 514.97 / LARS 414 / MAFF 240422</strain>
    </source>
</reference>
<keyword evidence="3 7" id="KW-0812">Transmembrane</keyword>
<dbReference type="PANTHER" id="PTHR43791:SF51">
    <property type="entry name" value="MAJOR FACILITATOR SUPERFAMILY (MFS) PROFILE DOMAIN-CONTAINING PROTEIN"/>
    <property type="match status" value="1"/>
</dbReference>
<keyword evidence="5 7" id="KW-0472">Membrane</keyword>